<dbReference type="Gene3D" id="2.60.40.1120">
    <property type="entry name" value="Carboxypeptidase-like, regulatory domain"/>
    <property type="match status" value="1"/>
</dbReference>
<evidence type="ECO:0000313" key="11">
    <source>
        <dbReference type="Proteomes" id="UP000007113"/>
    </source>
</evidence>
<dbReference type="GO" id="GO:0015344">
    <property type="term" value="F:siderophore uptake transmembrane transporter activity"/>
    <property type="evidence" value="ECO:0007669"/>
    <property type="project" value="TreeGrafter"/>
</dbReference>
<evidence type="ECO:0000256" key="3">
    <source>
        <dbReference type="ARBA" id="ARBA00022452"/>
    </source>
</evidence>
<evidence type="ECO:0000313" key="10">
    <source>
        <dbReference type="EMBL" id="AEU37205.1"/>
    </source>
</evidence>
<dbReference type="InterPro" id="IPR008969">
    <property type="entry name" value="CarboxyPept-like_regulatory"/>
</dbReference>
<dbReference type="Proteomes" id="UP000007113">
    <property type="component" value="Chromosome"/>
</dbReference>
<dbReference type="PANTHER" id="PTHR30069">
    <property type="entry name" value="TONB-DEPENDENT OUTER MEMBRANE RECEPTOR"/>
    <property type="match status" value="1"/>
</dbReference>
<dbReference type="Gene3D" id="2.40.170.20">
    <property type="entry name" value="TonB-dependent receptor, beta-barrel domain"/>
    <property type="match status" value="1"/>
</dbReference>
<dbReference type="Pfam" id="PF07715">
    <property type="entry name" value="Plug"/>
    <property type="match status" value="1"/>
</dbReference>
<evidence type="ECO:0000256" key="4">
    <source>
        <dbReference type="ARBA" id="ARBA00022692"/>
    </source>
</evidence>
<dbReference type="Pfam" id="PF13620">
    <property type="entry name" value="CarboxypepD_reg"/>
    <property type="match status" value="1"/>
</dbReference>
<dbReference type="InterPro" id="IPR037066">
    <property type="entry name" value="Plug_dom_sf"/>
</dbReference>
<gene>
    <name evidence="10" type="ordered locus">AciX8_2902</name>
</gene>
<dbReference type="InterPro" id="IPR036942">
    <property type="entry name" value="Beta-barrel_TonB_sf"/>
</dbReference>
<organism evidence="10 11">
    <name type="scientific">Granulicella mallensis (strain ATCC BAA-1857 / DSM 23137 / MP5ACTX8)</name>
    <dbReference type="NCBI Taxonomy" id="682795"/>
    <lineage>
        <taxon>Bacteria</taxon>
        <taxon>Pseudomonadati</taxon>
        <taxon>Acidobacteriota</taxon>
        <taxon>Terriglobia</taxon>
        <taxon>Terriglobales</taxon>
        <taxon>Acidobacteriaceae</taxon>
        <taxon>Granulicella</taxon>
    </lineage>
</organism>
<keyword evidence="3" id="KW-1134">Transmembrane beta strand</keyword>
<feature type="chain" id="PRO_5003512837" evidence="7">
    <location>
        <begin position="29"/>
        <end position="1174"/>
    </location>
</feature>
<dbReference type="InterPro" id="IPR057601">
    <property type="entry name" value="Oar-like_b-barrel"/>
</dbReference>
<keyword evidence="5" id="KW-0472">Membrane</keyword>
<dbReference type="EMBL" id="CP003130">
    <property type="protein sequence ID" value="AEU37205.1"/>
    <property type="molecule type" value="Genomic_DNA"/>
</dbReference>
<dbReference type="SUPFAM" id="SSF49464">
    <property type="entry name" value="Carboxypeptidase regulatory domain-like"/>
    <property type="match status" value="1"/>
</dbReference>
<evidence type="ECO:0000256" key="6">
    <source>
        <dbReference type="ARBA" id="ARBA00023237"/>
    </source>
</evidence>
<keyword evidence="11" id="KW-1185">Reference proteome</keyword>
<evidence type="ECO:0000259" key="8">
    <source>
        <dbReference type="Pfam" id="PF07715"/>
    </source>
</evidence>
<keyword evidence="6" id="KW-0998">Cell outer membrane</keyword>
<dbReference type="Pfam" id="PF25183">
    <property type="entry name" value="OMP_b-brl_4"/>
    <property type="match status" value="1"/>
</dbReference>
<dbReference type="KEGG" id="gma:AciX8_2902"/>
<dbReference type="GO" id="GO:0044718">
    <property type="term" value="P:siderophore transmembrane transport"/>
    <property type="evidence" value="ECO:0007669"/>
    <property type="project" value="TreeGrafter"/>
</dbReference>
<dbReference type="GO" id="GO:0009279">
    <property type="term" value="C:cell outer membrane"/>
    <property type="evidence" value="ECO:0007669"/>
    <property type="project" value="UniProtKB-SubCell"/>
</dbReference>
<dbReference type="InterPro" id="IPR039426">
    <property type="entry name" value="TonB-dep_rcpt-like"/>
</dbReference>
<proteinExistence type="predicted"/>
<dbReference type="InterPro" id="IPR012910">
    <property type="entry name" value="Plug_dom"/>
</dbReference>
<dbReference type="STRING" id="682795.AciX8_2902"/>
<dbReference type="SUPFAM" id="SSF56935">
    <property type="entry name" value="Porins"/>
    <property type="match status" value="1"/>
</dbReference>
<evidence type="ECO:0000259" key="9">
    <source>
        <dbReference type="Pfam" id="PF25183"/>
    </source>
</evidence>
<keyword evidence="2" id="KW-0813">Transport</keyword>
<accession>G8NPW6</accession>
<evidence type="ECO:0000256" key="2">
    <source>
        <dbReference type="ARBA" id="ARBA00022448"/>
    </source>
</evidence>
<evidence type="ECO:0000256" key="1">
    <source>
        <dbReference type="ARBA" id="ARBA00004571"/>
    </source>
</evidence>
<evidence type="ECO:0000256" key="7">
    <source>
        <dbReference type="SAM" id="SignalP"/>
    </source>
</evidence>
<dbReference type="Gene3D" id="2.170.130.10">
    <property type="entry name" value="TonB-dependent receptor, plug domain"/>
    <property type="match status" value="1"/>
</dbReference>
<dbReference type="AlphaFoldDB" id="G8NPW6"/>
<keyword evidence="4" id="KW-0812">Transmembrane</keyword>
<dbReference type="HOGENOM" id="CLU_006298_0_0_0"/>
<keyword evidence="10" id="KW-0675">Receptor</keyword>
<reference evidence="10 11" key="1">
    <citation type="submission" date="2011-11" db="EMBL/GenBank/DDBJ databases">
        <title>Complete sequence of Granulicella mallensis MP5ACTX8.</title>
        <authorList>
            <consortium name="US DOE Joint Genome Institute"/>
            <person name="Lucas S."/>
            <person name="Copeland A."/>
            <person name="Lapidus A."/>
            <person name="Cheng J.-F."/>
            <person name="Goodwin L."/>
            <person name="Pitluck S."/>
            <person name="Peters L."/>
            <person name="Lu M."/>
            <person name="Detter J.C."/>
            <person name="Han C."/>
            <person name="Tapia R."/>
            <person name="Land M."/>
            <person name="Hauser L."/>
            <person name="Kyrpides N."/>
            <person name="Ivanova N."/>
            <person name="Mikhailova N."/>
            <person name="Pagani I."/>
            <person name="Rawat S."/>
            <person name="Mannisto M."/>
            <person name="Haggblom M."/>
            <person name="Woyke T."/>
        </authorList>
    </citation>
    <scope>NUCLEOTIDE SEQUENCE [LARGE SCALE GENOMIC DNA]</scope>
    <source>
        <strain evidence="11">ATCC BAA-1857 / DSM 23137 / MP5ACTX8</strain>
    </source>
</reference>
<sequence>MRLSRELKIWHFCVGLLVGLALTSTAAAQLDQGALTGVVKDSSGAVVPHASVTLTETDTNFTVKSQSNGNGVYVFDPIKIGHYSITATAPGFKSTDLSGIEVHVNQRLEEDVQLQVGGANATVEVSAASTPLLQTQESSVGQVMSQQQINDIPLNQRNYVFLAQLSTGVTPTNGGRGAGNGDFNANGERETQNNFILDGVDNNSNSIDFLNGASYSIKPPPDALQEFKIQTSNSSAEFGHSAGGVVNASIKSGTNHFHGDLWEYARNNDFGEAPPTEWQSPTIRAVQPYHQNQFGFTLGGPIFKDKLFFFGDYEGNRIIENFPEISSTPTLLMQSQPGNFSELLNTSLTGNSQPWRVYEPNSGGAAPLGSACGNPVNVMCPSEINPTALKLFQAAYPKPNAGIPGQTYNNYDWSQLNSDSTNQFDIRVDYNLSAKDQVFGRVSWSHENKYVSAPLGPVFDGGGTDNDGTFINQGKNAAFSWNHVFSQNLINQARFAYNWGYFSWFQQSYNNGGLDAQYGLGGLAPYSASLGNGGLPQLYVNEFPEIGPPLFQPSPEHQNGYQIIDDATKEYHNHSFKFGVDFQNIRYSVYQPEFGKGAYNYGGGLTSLPGSSFPSGYGLADFLANEMDEGFVSNPTPSNLGRWYRAAYFQDDWKASQHLTINMGLRYDYFSPPVERLDHQAEFYSTGPLNVPAGGSGVYELPESQRNVPLNPAFLAYLIQDNISVQYSNNRSLLNAQHANFAPRLGISYQPSSKVVVRTGFGLYYAGIENVGNFVNLGTNYPFDVEQTFPQPSCLLNNCPSDGIKLETGPPTTGLALPTLVGWDHDIKTTYSMQQNLSLQYAITNNTSATIAYVGTESRHLGVVVFPNGSAALLPPGISGVPYEPFPAIGSIHQLTFGAEASYNSMQVKLERHLSNGLSFVGSYTWSHNLDDSREPLPDSSDGGNRSYNILGLAPDYGNSPFDVRQRFTFTGTYQLPFGRGRKYLNRNKLENIVLGGWDTTLLFLSQTGTPFTVASNTPTVNGAGAFPYLIADPFKGGGTPPASNPTITCPTQVRTPTHWYNPCAFADPALPTVITAPVTGAGNILQYLGSPRSQISGPGYERVNMTFTKSFPTIKDQYLQFRADVFNLLNTPSWGAPSNQSTGVQGGLITGPAFFGNYTPDARFFQLAAKYYF</sequence>
<dbReference type="eggNOG" id="COG1629">
    <property type="taxonomic scope" value="Bacteria"/>
</dbReference>
<feature type="domain" description="TonB-dependent receptor plug" evidence="8">
    <location>
        <begin position="142"/>
        <end position="245"/>
    </location>
</feature>
<dbReference type="PANTHER" id="PTHR30069:SF46">
    <property type="entry name" value="OAR PROTEIN"/>
    <property type="match status" value="1"/>
</dbReference>
<protein>
    <submittedName>
        <fullName evidence="10">TonB-dependent receptor plug</fullName>
    </submittedName>
</protein>
<name>G8NPW6_GRAMM</name>
<comment type="subcellular location">
    <subcellularLocation>
        <location evidence="1">Cell outer membrane</location>
        <topology evidence="1">Multi-pass membrane protein</topology>
    </subcellularLocation>
</comment>
<feature type="signal peptide" evidence="7">
    <location>
        <begin position="1"/>
        <end position="28"/>
    </location>
</feature>
<feature type="domain" description="TonB-dependent transporter Oar-like beta-barrel" evidence="9">
    <location>
        <begin position="250"/>
        <end position="1153"/>
    </location>
</feature>
<evidence type="ECO:0000256" key="5">
    <source>
        <dbReference type="ARBA" id="ARBA00023136"/>
    </source>
</evidence>
<keyword evidence="7" id="KW-0732">Signal</keyword>